<evidence type="ECO:0000256" key="2">
    <source>
        <dbReference type="SAM" id="Phobius"/>
    </source>
</evidence>
<dbReference type="SUPFAM" id="SSF57997">
    <property type="entry name" value="Tropomyosin"/>
    <property type="match status" value="1"/>
</dbReference>
<keyword evidence="4" id="KW-1185">Reference proteome</keyword>
<keyword evidence="2" id="KW-1133">Transmembrane helix</keyword>
<feature type="transmembrane region" description="Helical" evidence="2">
    <location>
        <begin position="367"/>
        <end position="388"/>
    </location>
</feature>
<organism evidence="3 4">
    <name type="scientific">Trypanosoma vivax (strain Y486)</name>
    <dbReference type="NCBI Taxonomy" id="1055687"/>
    <lineage>
        <taxon>Eukaryota</taxon>
        <taxon>Discoba</taxon>
        <taxon>Euglenozoa</taxon>
        <taxon>Kinetoplastea</taxon>
        <taxon>Metakinetoplastina</taxon>
        <taxon>Trypanosomatida</taxon>
        <taxon>Trypanosomatidae</taxon>
        <taxon>Trypanosoma</taxon>
        <taxon>Duttonella</taxon>
    </lineage>
</organism>
<name>F9WP05_TRYVY</name>
<feature type="compositionally biased region" description="Polar residues" evidence="1">
    <location>
        <begin position="318"/>
        <end position="328"/>
    </location>
</feature>
<dbReference type="AlphaFoldDB" id="F9WP05"/>
<dbReference type="Proteomes" id="UP000009027">
    <property type="component" value="Unassembled WGS sequence"/>
</dbReference>
<gene>
    <name evidence="3" type="ORF">TvY486_0019690</name>
</gene>
<dbReference type="VEuPathDB" id="TriTrypDB:TvY486_0019690"/>
<proteinExistence type="predicted"/>
<keyword evidence="2" id="KW-0472">Membrane</keyword>
<accession>F9WP05</accession>
<dbReference type="EMBL" id="CAEX01003090">
    <property type="protein sequence ID" value="CCD19278.1"/>
    <property type="molecule type" value="Genomic_DNA"/>
</dbReference>
<evidence type="ECO:0000256" key="1">
    <source>
        <dbReference type="SAM" id="MobiDB-lite"/>
    </source>
</evidence>
<sequence length="400" mass="44325">MRAQKRSDHVLLNMQMRRYGAPLFVAALCLIDVVLCQVSSYENEIARALCKMGSTHRRMSMVFGVLKQSISKTDDTINGLETDLWKLRKAGLPDEKYQEVNDKVIDVTGSVSLVTNAVKVAQKKLEEFIKKIESGHYNDHYLQLEDRKFGESVSNCKNSATYNEETSEQLRKKLESGIKTLKVWAEEESKEWEKEQQDAESDLLSNENRNSLQYGTLHTAFKDLVNSMMVELTTVSFYMPKALEGVPGADAAVNEARKFVVVAMANECQSVASEAAASEEKQAQCEKLNKKLQEIKEKKRQANNGDSEGPKSSDSKSADATPTSSASQKVFVEEVLDSADSDELMELVQTADKPSSANNSKLSPTNLALAISIPVALVLIGAAVFLVMRRRTAEKVVPTI</sequence>
<feature type="compositionally biased region" description="Basic and acidic residues" evidence="1">
    <location>
        <begin position="308"/>
        <end position="317"/>
    </location>
</feature>
<reference evidence="3 4" key="1">
    <citation type="journal article" date="2012" name="Proc. Natl. Acad. Sci. U.S.A.">
        <title>Antigenic diversity is generated by distinct evolutionary mechanisms in African trypanosome species.</title>
        <authorList>
            <person name="Jackson A.P."/>
            <person name="Berry A."/>
            <person name="Aslett M."/>
            <person name="Allison H.C."/>
            <person name="Burton P."/>
            <person name="Vavrova-Anderson J."/>
            <person name="Brown R."/>
            <person name="Browne H."/>
            <person name="Corton N."/>
            <person name="Hauser H."/>
            <person name="Gamble J."/>
            <person name="Gilderthorp R."/>
            <person name="Marcello L."/>
            <person name="McQuillan J."/>
            <person name="Otto T.D."/>
            <person name="Quail M.A."/>
            <person name="Sanders M.J."/>
            <person name="van Tonder A."/>
            <person name="Ginger M.L."/>
            <person name="Field M.C."/>
            <person name="Barry J.D."/>
            <person name="Hertz-Fowler C."/>
            <person name="Berriman M."/>
        </authorList>
    </citation>
    <scope>NUCLEOTIDE SEQUENCE</scope>
    <source>
        <strain evidence="3 4">Y486</strain>
    </source>
</reference>
<keyword evidence="2" id="KW-0812">Transmembrane</keyword>
<protein>
    <submittedName>
        <fullName evidence="3">Uncharacterized protein</fullName>
    </submittedName>
</protein>
<evidence type="ECO:0000313" key="3">
    <source>
        <dbReference type="EMBL" id="CCD19278.1"/>
    </source>
</evidence>
<feature type="region of interest" description="Disordered" evidence="1">
    <location>
        <begin position="296"/>
        <end position="329"/>
    </location>
</feature>
<evidence type="ECO:0000313" key="4">
    <source>
        <dbReference type="Proteomes" id="UP000009027"/>
    </source>
</evidence>